<keyword evidence="1" id="KW-0812">Transmembrane</keyword>
<gene>
    <name evidence="2" type="ORF">FEF09_11700</name>
</gene>
<feature type="transmembrane region" description="Helical" evidence="1">
    <location>
        <begin position="91"/>
        <end position="108"/>
    </location>
</feature>
<feature type="transmembrane region" description="Helical" evidence="1">
    <location>
        <begin position="210"/>
        <end position="230"/>
    </location>
</feature>
<comment type="caution">
    <text evidence="2">The sequence shown here is derived from an EMBL/GenBank/DDBJ whole genome shotgun (WGS) entry which is preliminary data.</text>
</comment>
<proteinExistence type="predicted"/>
<keyword evidence="1" id="KW-0472">Membrane</keyword>
<dbReference type="RefSeq" id="WP_146305281.1">
    <property type="nucleotide sequence ID" value="NZ_VOHS01000009.1"/>
</dbReference>
<dbReference type="Proteomes" id="UP000318815">
    <property type="component" value="Unassembled WGS sequence"/>
</dbReference>
<name>A0A5C6LUT4_9BACT</name>
<feature type="transmembrane region" description="Helical" evidence="1">
    <location>
        <begin position="325"/>
        <end position="344"/>
    </location>
</feature>
<evidence type="ECO:0000313" key="3">
    <source>
        <dbReference type="Proteomes" id="UP000318815"/>
    </source>
</evidence>
<evidence type="ECO:0000256" key="1">
    <source>
        <dbReference type="SAM" id="Phobius"/>
    </source>
</evidence>
<feature type="transmembrane region" description="Helical" evidence="1">
    <location>
        <begin position="176"/>
        <end position="204"/>
    </location>
</feature>
<feature type="transmembrane region" description="Helical" evidence="1">
    <location>
        <begin position="350"/>
        <end position="368"/>
    </location>
</feature>
<dbReference type="AlphaFoldDB" id="A0A5C6LUT4"/>
<feature type="transmembrane region" description="Helical" evidence="1">
    <location>
        <begin position="120"/>
        <end position="140"/>
    </location>
</feature>
<protein>
    <recommendedName>
        <fullName evidence="4">Glycosyltransferase RgtA/B/C/D-like domain-containing protein</fullName>
    </recommendedName>
</protein>
<sequence>MRYYFQKHYPVIATLLFLTVVLAIACRQVLAHTGGHFCYPLDDTFIHMAIAKNFALHGVWGINAQEFSAASSSPLYTLILATCFKVGINSIWMPFYINVCFAFLLVYMTDRLLQRFSLSAPVRCITLLALVILVPVPVMVASGMEHMLHAFLAMWMLYLSVPFLQPDNTTRTQVLLLSLVSGLAILARFESLFLLAGVVVAGIYNRRWQQTGVVLVLSLVPLIIFGYISVQHGGYFLPNSVLLKASKLAGGGSSLMNSIQEILIYKLLYGNNTMVNIFTNRYYPEGSSSLSGTTVVRLLLIIPALILVLRPNADNVNTIGKVKQLACIPLVNTFLHMALAAVGWLFRYEAYLVAMDLTVVAILLYYFVLQLRHAARTYSLLEKAVGAFLLLFLCAPLPFRALGAFHNLPAAAGNIYEQQFQMGTFLHSSYEHTAIAANDVGAVSYLSNNKILDLWGLGNNEVAAGKLHGQYSPEFLQRFSEKEKVKIAVVYDTWFDSKLLEQWKKVASWKITNNVICGGDEVFFYAVDPAEATSLYNKLAAYKPLLPPNVTVTYYPIQQ</sequence>
<reference evidence="2 3" key="1">
    <citation type="submission" date="2019-08" db="EMBL/GenBank/DDBJ databases">
        <title>Whole genome sequencing of chitin degrading bacteria Chitinophaga pinensis YS16.</title>
        <authorList>
            <person name="Singh R.P."/>
            <person name="Manchanda G."/>
            <person name="Maurya I.K."/>
            <person name="Joshi N.K."/>
            <person name="Srivastava A.K."/>
        </authorList>
    </citation>
    <scope>NUCLEOTIDE SEQUENCE [LARGE SCALE GENOMIC DNA]</scope>
    <source>
        <strain evidence="2 3">YS-16</strain>
    </source>
</reference>
<feature type="transmembrane region" description="Helical" evidence="1">
    <location>
        <begin position="380"/>
        <end position="399"/>
    </location>
</feature>
<keyword evidence="3" id="KW-1185">Reference proteome</keyword>
<feature type="transmembrane region" description="Helical" evidence="1">
    <location>
        <begin position="295"/>
        <end position="313"/>
    </location>
</feature>
<accession>A0A5C6LUT4</accession>
<dbReference type="PROSITE" id="PS51257">
    <property type="entry name" value="PROKAR_LIPOPROTEIN"/>
    <property type="match status" value="1"/>
</dbReference>
<organism evidence="2 3">
    <name type="scientific">Chitinophaga pinensis</name>
    <dbReference type="NCBI Taxonomy" id="79329"/>
    <lineage>
        <taxon>Bacteria</taxon>
        <taxon>Pseudomonadati</taxon>
        <taxon>Bacteroidota</taxon>
        <taxon>Chitinophagia</taxon>
        <taxon>Chitinophagales</taxon>
        <taxon>Chitinophagaceae</taxon>
        <taxon>Chitinophaga</taxon>
    </lineage>
</organism>
<evidence type="ECO:0008006" key="4">
    <source>
        <dbReference type="Google" id="ProtNLM"/>
    </source>
</evidence>
<keyword evidence="1" id="KW-1133">Transmembrane helix</keyword>
<dbReference type="EMBL" id="VOHS01000009">
    <property type="protein sequence ID" value="TWW00338.1"/>
    <property type="molecule type" value="Genomic_DNA"/>
</dbReference>
<dbReference type="OrthoDB" id="104925at2"/>
<evidence type="ECO:0000313" key="2">
    <source>
        <dbReference type="EMBL" id="TWW00338.1"/>
    </source>
</evidence>